<sequence>MLTLDDRFGAIVADGMPEAKMRPYQEPDPVAPTPAYPEPDPVVPAPAEEPGQGIPVEEAPKEEK</sequence>
<comment type="caution">
    <text evidence="2">The sequence shown here is derived from an EMBL/GenBank/DDBJ whole genome shotgun (WGS) entry which is preliminary data.</text>
</comment>
<evidence type="ECO:0000313" key="2">
    <source>
        <dbReference type="EMBL" id="MDT0330974.1"/>
    </source>
</evidence>
<gene>
    <name evidence="2" type="ORF">RM479_21355</name>
</gene>
<protein>
    <submittedName>
        <fullName evidence="2">Uncharacterized protein</fullName>
    </submittedName>
</protein>
<accession>A0ABU2ME55</accession>
<evidence type="ECO:0000313" key="3">
    <source>
        <dbReference type="Proteomes" id="UP001183390"/>
    </source>
</evidence>
<feature type="compositionally biased region" description="Pro residues" evidence="1">
    <location>
        <begin position="29"/>
        <end position="44"/>
    </location>
</feature>
<evidence type="ECO:0000256" key="1">
    <source>
        <dbReference type="SAM" id="MobiDB-lite"/>
    </source>
</evidence>
<reference evidence="3" key="1">
    <citation type="submission" date="2023-07" db="EMBL/GenBank/DDBJ databases">
        <title>30 novel species of actinomycetes from the DSMZ collection.</title>
        <authorList>
            <person name="Nouioui I."/>
        </authorList>
    </citation>
    <scope>NUCLEOTIDE SEQUENCE [LARGE SCALE GENOMIC DNA]</scope>
    <source>
        <strain evidence="3">DSM 44743</strain>
    </source>
</reference>
<name>A0ABU2ME55_9ACTN</name>
<dbReference type="RefSeq" id="WP_311513545.1">
    <property type="nucleotide sequence ID" value="NZ_JAVREP010000017.1"/>
</dbReference>
<keyword evidence="3" id="KW-1185">Reference proteome</keyword>
<dbReference type="EMBL" id="JAVREP010000017">
    <property type="protein sequence ID" value="MDT0330974.1"/>
    <property type="molecule type" value="Genomic_DNA"/>
</dbReference>
<dbReference type="Proteomes" id="UP001183390">
    <property type="component" value="Unassembled WGS sequence"/>
</dbReference>
<feature type="region of interest" description="Disordered" evidence="1">
    <location>
        <begin position="19"/>
        <end position="64"/>
    </location>
</feature>
<proteinExistence type="predicted"/>
<organism evidence="2 3">
    <name type="scientific">Nocardiopsis lambiniae</name>
    <dbReference type="NCBI Taxonomy" id="3075539"/>
    <lineage>
        <taxon>Bacteria</taxon>
        <taxon>Bacillati</taxon>
        <taxon>Actinomycetota</taxon>
        <taxon>Actinomycetes</taxon>
        <taxon>Streptosporangiales</taxon>
        <taxon>Nocardiopsidaceae</taxon>
        <taxon>Nocardiopsis</taxon>
    </lineage>
</organism>